<reference evidence="2 3" key="2">
    <citation type="journal article" date="2022" name="Arch. Microbiol.">
        <title>Rhodococcus pseudokoreensis sp. nov. isolated from the rhizosphere of young M26 apple rootstocks.</title>
        <authorList>
            <person name="Kampfer P."/>
            <person name="Glaeser S.P."/>
            <person name="Blom J."/>
            <person name="Wolf J."/>
            <person name="Benning S."/>
            <person name="Schloter M."/>
            <person name="Neumann-Schaal M."/>
        </authorList>
    </citation>
    <scope>NUCLEOTIDE SEQUENCE [LARGE SCALE GENOMIC DNA]</scope>
    <source>
        <strain evidence="2 3">R79</strain>
    </source>
</reference>
<dbReference type="Proteomes" id="UP000662986">
    <property type="component" value="Chromosome"/>
</dbReference>
<dbReference type="PROSITE" id="PS51996">
    <property type="entry name" value="TR_MART"/>
    <property type="match status" value="1"/>
</dbReference>
<reference evidence="2 3" key="1">
    <citation type="journal article" date="2021" name="Microbiol. Resour. Announc.">
        <title>Complete Genome Sequences of Two Rhodococcus sp. Strains with Large and Linear Chromosomes, Isolated from Apple Rhizosphere.</title>
        <authorList>
            <person name="Benning S."/>
            <person name="Brugnone N."/>
            <person name="Siani R."/>
            <person name="Kublik S."/>
            <person name="Schloter M."/>
            <person name="Rad V."/>
        </authorList>
    </citation>
    <scope>NUCLEOTIDE SEQUENCE [LARGE SCALE GENOMIC DNA]</scope>
    <source>
        <strain evidence="2 3">R79</strain>
    </source>
</reference>
<feature type="compositionally biased region" description="Low complexity" evidence="1">
    <location>
        <begin position="361"/>
        <end position="373"/>
    </location>
</feature>
<dbReference type="Gene3D" id="3.90.176.10">
    <property type="entry name" value="Toxin ADP-ribosyltransferase, Chain A, domain 1"/>
    <property type="match status" value="1"/>
</dbReference>
<evidence type="ECO:0000256" key="1">
    <source>
        <dbReference type="SAM" id="MobiDB-lite"/>
    </source>
</evidence>
<protein>
    <recommendedName>
        <fullName evidence="4">ADP-ribosyltransferase exoenzyme</fullName>
    </recommendedName>
</protein>
<name>A0A974WCH3_9NOCA</name>
<organism evidence="2 3">
    <name type="scientific">Rhodococcus pseudokoreensis</name>
    <dbReference type="NCBI Taxonomy" id="2811421"/>
    <lineage>
        <taxon>Bacteria</taxon>
        <taxon>Bacillati</taxon>
        <taxon>Actinomycetota</taxon>
        <taxon>Actinomycetes</taxon>
        <taxon>Mycobacteriales</taxon>
        <taxon>Nocardiaceae</taxon>
        <taxon>Rhodococcus</taxon>
    </lineage>
</organism>
<dbReference type="SUPFAM" id="SSF56399">
    <property type="entry name" value="ADP-ribosylation"/>
    <property type="match status" value="1"/>
</dbReference>
<keyword evidence="3" id="KW-1185">Reference proteome</keyword>
<evidence type="ECO:0000313" key="2">
    <source>
        <dbReference type="EMBL" id="QSE94188.1"/>
    </source>
</evidence>
<accession>A0A974WCH3</accession>
<proteinExistence type="predicted"/>
<sequence>MTPQASADYYRAQQKITTAVLLAARRIWGVRPPKDFDSWFAANVDRLITIVTAGQARAVEGADDYVTAVLDELGTPVAAEVIPATEPLVGVASDGRPLDSLMYGAIITTKGKIVEADTYSPDVLAQAWQSGLNALMLRTQQQIADASRVATSLSIAARPGVGYVRMLNPPSCSRCAVLAGRFYRWNQGFRRHPGCDCRHIPSREDSARDLRTDPGAYFASLPEDLQNKIFTMAGAEAIRDGADINHVVNARRGMSTAQENVAGWIPKGRLQTRSLYGQEMATTIEGVTRRGEAYRAMSRAGYAQRETDVRAGRNFRAKAPRLMPESIYEIAEDRDDALRLLRLNGYLSDRERPVPSRASVRGRPTPTAPSPSSSGGGRVPPRPPIEDSPVPSDDDGELLASHFDESFADWAAGLSNEQRLAIVQWQRADDRFYQRIQKALRTGVEDAEAEQVSFPILDAIAAGVLDQDVATWRGIRNTTPLFGVSRERLADLTGEVVDADGFLAVSTSKAIAVDEFTKPSFGGGSALLRVHVQAGMPAAWVKLVGDPRMEYQRELLLPPGHLLRVLEVSYTGDLPLVDVEVI</sequence>
<dbReference type="EMBL" id="CP070619">
    <property type="protein sequence ID" value="QSE94188.1"/>
    <property type="molecule type" value="Genomic_DNA"/>
</dbReference>
<gene>
    <name evidence="2" type="ORF">JWS13_39115</name>
</gene>
<feature type="region of interest" description="Disordered" evidence="1">
    <location>
        <begin position="352"/>
        <end position="398"/>
    </location>
</feature>
<evidence type="ECO:0000313" key="3">
    <source>
        <dbReference type="Proteomes" id="UP000662986"/>
    </source>
</evidence>
<dbReference type="RefSeq" id="WP_206010620.1">
    <property type="nucleotide sequence ID" value="NZ_CP070619.1"/>
</dbReference>
<evidence type="ECO:0008006" key="4">
    <source>
        <dbReference type="Google" id="ProtNLM"/>
    </source>
</evidence>